<sequence length="82" mass="8953">MRDGATDTLDACTERHDLLTRTGFGSLAGQPDVRKPPGRNDNRIGTTDTGQRVFAKRLEGPAEASAARIRQSVTFDRILRGL</sequence>
<dbReference type="Proteomes" id="UP000053024">
    <property type="component" value="Unassembled WGS sequence"/>
</dbReference>
<feature type="compositionally biased region" description="Basic and acidic residues" evidence="1">
    <location>
        <begin position="32"/>
        <end position="42"/>
    </location>
</feature>
<accession>A0A101T8T2</accession>
<evidence type="ECO:0000256" key="1">
    <source>
        <dbReference type="SAM" id="MobiDB-lite"/>
    </source>
</evidence>
<protein>
    <submittedName>
        <fullName evidence="2">Uncharacterized protein</fullName>
    </submittedName>
</protein>
<keyword evidence="3" id="KW-1185">Reference proteome</keyword>
<dbReference type="RefSeq" id="WP_061918903.1">
    <property type="nucleotide sequence ID" value="NZ_KQ948853.1"/>
</dbReference>
<name>A0A101T8T2_9ACTN</name>
<dbReference type="STRING" id="285568.AQJ66_08980"/>
<evidence type="ECO:0000313" key="2">
    <source>
        <dbReference type="EMBL" id="KUN87760.1"/>
    </source>
</evidence>
<feature type="region of interest" description="Disordered" evidence="1">
    <location>
        <begin position="22"/>
        <end position="51"/>
    </location>
</feature>
<gene>
    <name evidence="2" type="ORF">AQJ66_08980</name>
</gene>
<reference evidence="2 3" key="1">
    <citation type="submission" date="2015-10" db="EMBL/GenBank/DDBJ databases">
        <title>Draft genome sequence of Streptomyces bungoensis DSM 41781, type strain for the species Streptomyces bungoensis.</title>
        <authorList>
            <person name="Ruckert C."/>
            <person name="Winkler A."/>
            <person name="Kalinowski J."/>
            <person name="Kampfer P."/>
            <person name="Glaeser S."/>
        </authorList>
    </citation>
    <scope>NUCLEOTIDE SEQUENCE [LARGE SCALE GENOMIC DNA]</scope>
    <source>
        <strain evidence="2 3">DSM 41781</strain>
    </source>
</reference>
<dbReference type="AlphaFoldDB" id="A0A101T8T2"/>
<comment type="caution">
    <text evidence="2">The sequence shown here is derived from an EMBL/GenBank/DDBJ whole genome shotgun (WGS) entry which is preliminary data.</text>
</comment>
<evidence type="ECO:0000313" key="3">
    <source>
        <dbReference type="Proteomes" id="UP000053024"/>
    </source>
</evidence>
<dbReference type="OrthoDB" id="2410440at2"/>
<organism evidence="2 3">
    <name type="scientific">Streptomyces bungoensis</name>
    <dbReference type="NCBI Taxonomy" id="285568"/>
    <lineage>
        <taxon>Bacteria</taxon>
        <taxon>Bacillati</taxon>
        <taxon>Actinomycetota</taxon>
        <taxon>Actinomycetes</taxon>
        <taxon>Kitasatosporales</taxon>
        <taxon>Streptomycetaceae</taxon>
        <taxon>Streptomyces</taxon>
    </lineage>
</organism>
<proteinExistence type="predicted"/>
<dbReference type="EMBL" id="LMWX01000013">
    <property type="protein sequence ID" value="KUN87760.1"/>
    <property type="molecule type" value="Genomic_DNA"/>
</dbReference>